<protein>
    <submittedName>
        <fullName evidence="1">Uncharacterized protein</fullName>
    </submittedName>
</protein>
<dbReference type="Proteomes" id="UP001157974">
    <property type="component" value="Unassembled WGS sequence"/>
</dbReference>
<name>A0AAV8UZ74_9RHOD</name>
<organism evidence="1 2">
    <name type="scientific">Rhodosorus marinus</name>
    <dbReference type="NCBI Taxonomy" id="101924"/>
    <lineage>
        <taxon>Eukaryota</taxon>
        <taxon>Rhodophyta</taxon>
        <taxon>Stylonematophyceae</taxon>
        <taxon>Stylonematales</taxon>
        <taxon>Stylonemataceae</taxon>
        <taxon>Rhodosorus</taxon>
    </lineage>
</organism>
<comment type="caution">
    <text evidence="1">The sequence shown here is derived from an EMBL/GenBank/DDBJ whole genome shotgun (WGS) entry which is preliminary data.</text>
</comment>
<gene>
    <name evidence="1" type="ORF">NDN08_007997</name>
</gene>
<reference evidence="1 2" key="1">
    <citation type="journal article" date="2023" name="Nat. Commun.">
        <title>Origin of minicircular mitochondrial genomes in red algae.</title>
        <authorList>
            <person name="Lee Y."/>
            <person name="Cho C.H."/>
            <person name="Lee Y.M."/>
            <person name="Park S.I."/>
            <person name="Yang J.H."/>
            <person name="West J.A."/>
            <person name="Bhattacharya D."/>
            <person name="Yoon H.S."/>
        </authorList>
    </citation>
    <scope>NUCLEOTIDE SEQUENCE [LARGE SCALE GENOMIC DNA]</scope>
    <source>
        <strain evidence="1 2">CCMP1338</strain>
        <tissue evidence="1">Whole cell</tissue>
    </source>
</reference>
<dbReference type="InterPro" id="IPR010662">
    <property type="entry name" value="RBBP9/YdeN"/>
</dbReference>
<dbReference type="GO" id="GO:0016787">
    <property type="term" value="F:hydrolase activity"/>
    <property type="evidence" value="ECO:0007669"/>
    <property type="project" value="InterPro"/>
</dbReference>
<dbReference type="PANTHER" id="PTHR15394">
    <property type="entry name" value="SERINE HYDROLASE RBBP9"/>
    <property type="match status" value="1"/>
</dbReference>
<evidence type="ECO:0000313" key="1">
    <source>
        <dbReference type="EMBL" id="KAJ8907894.1"/>
    </source>
</evidence>
<accession>A0AAV8UZ74</accession>
<dbReference type="EMBL" id="JAMWBK010000002">
    <property type="protein sequence ID" value="KAJ8907894.1"/>
    <property type="molecule type" value="Genomic_DNA"/>
</dbReference>
<dbReference type="Pfam" id="PF06821">
    <property type="entry name" value="Ser_hydrolase"/>
    <property type="match status" value="1"/>
</dbReference>
<keyword evidence="2" id="KW-1185">Reference proteome</keyword>
<evidence type="ECO:0000313" key="2">
    <source>
        <dbReference type="Proteomes" id="UP001157974"/>
    </source>
</evidence>
<dbReference type="InterPro" id="IPR029058">
    <property type="entry name" value="AB_hydrolase_fold"/>
</dbReference>
<proteinExistence type="predicted"/>
<dbReference type="PANTHER" id="PTHR15394:SF3">
    <property type="entry name" value="SERINE HYDROLASE RBBP9"/>
    <property type="match status" value="1"/>
</dbReference>
<dbReference type="Gene3D" id="3.40.50.1820">
    <property type="entry name" value="alpha/beta hydrolase"/>
    <property type="match status" value="1"/>
</dbReference>
<dbReference type="AlphaFoldDB" id="A0AAV8UZ74"/>
<sequence>MDETRSLSCFVCGPLLLPRRSARIGKLSCGQTPPSRVVIVPNNQFTISSADAWYSWLKDEVSFDVEVAESFPNPYDANTKRWERVWLNYLRDELKIDSSTITIGHGSGADALLRFLENYPAYGSILVAPCDEYHAGERHGRPHHWVDIRRNCLHFIEHIYSIDDGFVTKSESRFVASQLRAKSLELRGRGRISDSQLPEVKTILTAHLQSLN</sequence>